<feature type="compositionally biased region" description="Basic and acidic residues" evidence="2">
    <location>
        <begin position="646"/>
        <end position="665"/>
    </location>
</feature>
<feature type="compositionally biased region" description="Basic and acidic residues" evidence="2">
    <location>
        <begin position="511"/>
        <end position="528"/>
    </location>
</feature>
<keyword evidence="3" id="KW-0472">Membrane</keyword>
<feature type="transmembrane region" description="Helical" evidence="3">
    <location>
        <begin position="18"/>
        <end position="36"/>
    </location>
</feature>
<feature type="compositionally biased region" description="Basic and acidic residues" evidence="2">
    <location>
        <begin position="342"/>
        <end position="368"/>
    </location>
</feature>
<accession>A0ABW7ZPM2</accession>
<keyword evidence="3" id="KW-0812">Transmembrane</keyword>
<evidence type="ECO:0000256" key="1">
    <source>
        <dbReference type="SAM" id="Coils"/>
    </source>
</evidence>
<keyword evidence="5" id="KW-1185">Reference proteome</keyword>
<comment type="caution">
    <text evidence="4">The sequence shown here is derived from an EMBL/GenBank/DDBJ whole genome shotgun (WGS) entry which is preliminary data.</text>
</comment>
<evidence type="ECO:0000256" key="2">
    <source>
        <dbReference type="SAM" id="MobiDB-lite"/>
    </source>
</evidence>
<evidence type="ECO:0000256" key="3">
    <source>
        <dbReference type="SAM" id="Phobius"/>
    </source>
</evidence>
<feature type="compositionally biased region" description="Basic and acidic residues" evidence="2">
    <location>
        <begin position="207"/>
        <end position="218"/>
    </location>
</feature>
<feature type="transmembrane region" description="Helical" evidence="3">
    <location>
        <begin position="43"/>
        <end position="63"/>
    </location>
</feature>
<evidence type="ECO:0000313" key="5">
    <source>
        <dbReference type="Proteomes" id="UP001612812"/>
    </source>
</evidence>
<gene>
    <name evidence="4" type="ORF">ACIBP4_21110</name>
</gene>
<organism evidence="4 5">
    <name type="scientific">Micromonospora maritima</name>
    <dbReference type="NCBI Taxonomy" id="986711"/>
    <lineage>
        <taxon>Bacteria</taxon>
        <taxon>Bacillati</taxon>
        <taxon>Actinomycetota</taxon>
        <taxon>Actinomycetes</taxon>
        <taxon>Micromonosporales</taxon>
        <taxon>Micromonosporaceae</taxon>
        <taxon>Micromonospora</taxon>
    </lineage>
</organism>
<feature type="region of interest" description="Disordered" evidence="2">
    <location>
        <begin position="611"/>
        <end position="681"/>
    </location>
</feature>
<keyword evidence="1" id="KW-0175">Coiled coil</keyword>
<name>A0ABW7ZPM2_9ACTN</name>
<sequence>MPASVAPADKRTPTPLTVLFWIGVGFAPLAALILLVADGNGTLRFGAVLAILAVVLIGLSIALRAESGSGAAGAEELREELEQLRRELRSEIVAAAQRGNQALDQARRAEETAGAVRQRLDAAAAGLAAAPAEERSGGRARVPAAGAYDAAHPAGREEDAPVRSSGTRSGVDDASRNGRHDLDRSDAYAGAGWGRPEPYEPEPYEADTSRPHAGERAETGGYRAAPDRSGADRPGFAGYGTEPARSDARGAEWQSTGVPGVDRPSTGGYGQDRPSTGVYGAARMSEPARVSAEPARPEQPRPVGVVHHTETVHVTTRHTIVDGGEPAGARYGGFAGRWSPGAEDRPRGAEAADHRGVGHRGPGRDDPARSGWSGSEEDGWLSGLRSGPGADRAWPRADGARNDGYRDDSYRPGAPDDDYRAAPSGDGYRPGPSGDGFRAGPSGDGYRPGPSGDAYRAAPPGDDFRAAPSGDGYARTGDGREHPWAGVGRAAAARRDWPADDGWSSGPGSDRPADEQRDWSGPGDDRAGRAAGGARGDRPWPGAEPAGRAQVAEPDGAHWSQVRAAGNRWAAVRDDDRGREIRVGERRAAVHEDGGGTEYRVEDRWASVRGAPAGGWSSESHPALPAGGVPVPQEWRPPTQRTGQPEWREVEPEWRQPEPEWRRPEAGGYGHPPRDADDRWR</sequence>
<evidence type="ECO:0000313" key="4">
    <source>
        <dbReference type="EMBL" id="MFI7264789.1"/>
    </source>
</evidence>
<feature type="compositionally biased region" description="Basic and acidic residues" evidence="2">
    <location>
        <begin position="170"/>
        <end position="186"/>
    </location>
</feature>
<keyword evidence="3" id="KW-1133">Transmembrane helix</keyword>
<feature type="compositionally biased region" description="Basic and acidic residues" evidence="2">
    <location>
        <begin position="672"/>
        <end position="681"/>
    </location>
</feature>
<proteinExistence type="predicted"/>
<protein>
    <submittedName>
        <fullName evidence="4">Uncharacterized protein</fullName>
    </submittedName>
</protein>
<feature type="compositionally biased region" description="Basic and acidic residues" evidence="2">
    <location>
        <begin position="393"/>
        <end position="410"/>
    </location>
</feature>
<reference evidence="4 5" key="1">
    <citation type="submission" date="2024-10" db="EMBL/GenBank/DDBJ databases">
        <title>The Natural Products Discovery Center: Release of the First 8490 Sequenced Strains for Exploring Actinobacteria Biosynthetic Diversity.</title>
        <authorList>
            <person name="Kalkreuter E."/>
            <person name="Kautsar S.A."/>
            <person name="Yang D."/>
            <person name="Bader C.D."/>
            <person name="Teijaro C.N."/>
            <person name="Fluegel L."/>
            <person name="Davis C.M."/>
            <person name="Simpson J.R."/>
            <person name="Lauterbach L."/>
            <person name="Steele A.D."/>
            <person name="Gui C."/>
            <person name="Meng S."/>
            <person name="Li G."/>
            <person name="Viehrig K."/>
            <person name="Ye F."/>
            <person name="Su P."/>
            <person name="Kiefer A.F."/>
            <person name="Nichols A."/>
            <person name="Cepeda A.J."/>
            <person name="Yan W."/>
            <person name="Fan B."/>
            <person name="Jiang Y."/>
            <person name="Adhikari A."/>
            <person name="Zheng C.-J."/>
            <person name="Schuster L."/>
            <person name="Cowan T.M."/>
            <person name="Smanski M.J."/>
            <person name="Chevrette M.G."/>
            <person name="De Carvalho L.P.S."/>
            <person name="Shen B."/>
        </authorList>
    </citation>
    <scope>NUCLEOTIDE SEQUENCE [LARGE SCALE GENOMIC DNA]</scope>
    <source>
        <strain evidence="4 5">NPDC049845</strain>
    </source>
</reference>
<dbReference type="Proteomes" id="UP001612812">
    <property type="component" value="Unassembled WGS sequence"/>
</dbReference>
<feature type="region of interest" description="Disordered" evidence="2">
    <location>
        <begin position="148"/>
        <end position="565"/>
    </location>
</feature>
<dbReference type="RefSeq" id="WP_396770431.1">
    <property type="nucleotide sequence ID" value="NZ_JBITLA010000009.1"/>
</dbReference>
<dbReference type="EMBL" id="JBITLE010000008">
    <property type="protein sequence ID" value="MFI7264789.1"/>
    <property type="molecule type" value="Genomic_DNA"/>
</dbReference>
<feature type="coiled-coil region" evidence="1">
    <location>
        <begin position="71"/>
        <end position="98"/>
    </location>
</feature>